<dbReference type="SUPFAM" id="SSF48452">
    <property type="entry name" value="TPR-like"/>
    <property type="match status" value="1"/>
</dbReference>
<keyword evidence="1" id="KW-0472">Membrane</keyword>
<reference evidence="2" key="1">
    <citation type="submission" date="2021-01" db="EMBL/GenBank/DDBJ databases">
        <authorList>
            <person name="Corre E."/>
            <person name="Pelletier E."/>
            <person name="Niang G."/>
            <person name="Scheremetjew M."/>
            <person name="Finn R."/>
            <person name="Kale V."/>
            <person name="Holt S."/>
            <person name="Cochrane G."/>
            <person name="Meng A."/>
            <person name="Brown T."/>
            <person name="Cohen L."/>
        </authorList>
    </citation>
    <scope>NUCLEOTIDE SEQUENCE</scope>
    <source>
        <strain evidence="2">CCMP1510</strain>
    </source>
</reference>
<name>A0A7S3JY43_9STRA</name>
<dbReference type="SUPFAM" id="SSF53474">
    <property type="entry name" value="alpha/beta-Hydrolases"/>
    <property type="match status" value="1"/>
</dbReference>
<dbReference type="PANTHER" id="PTHR46014">
    <property type="entry name" value="TETRATRICOPEPTIDE REPEAT PROTEIN 1"/>
    <property type="match status" value="1"/>
</dbReference>
<organism evidence="2">
    <name type="scientific">Aureoumbra lagunensis</name>
    <dbReference type="NCBI Taxonomy" id="44058"/>
    <lineage>
        <taxon>Eukaryota</taxon>
        <taxon>Sar</taxon>
        <taxon>Stramenopiles</taxon>
        <taxon>Ochrophyta</taxon>
        <taxon>Pelagophyceae</taxon>
        <taxon>Pelagomonadales</taxon>
        <taxon>Aureoumbra</taxon>
    </lineage>
</organism>
<sequence>MFAVEYEIVGSTVSVNATLNKNERKICQLKPGTTFWGWPERGGIVEMPAFLSGFVFIKDRYGVQVVRPTNKSGKLLSEVRYNKSFNLWSLSSFEAYCFTCRSWRVQISTVIVRSEPSFEAKQVGIMKQETLFKVSEVKGDWLTIIQPFSGYLARRKNEVGILAFVDAVPDAEIEVTVLRPDNGRKIKDISIRTTSTISEMKARIAALIPVPETEICILVRVDDDTQFKAPLASTAWDIGLQNGNTLEWSYTGNESTLQELFDLELNINISIESDITGQAMTCPPLLCRADTQIGQLLDQLCDVSNWQRSALIPIKRKSNDRAIILDDSQSLWAAGLRDNRTMTIYYIDKIKKNNADYLERQEDTSTIESKRWSSNDIQSLEEMKQLGDQAFRSCNFTLAVSEYSKCLALYPSAMTVRNNRAAANKQLRDYDAIIFDTSIVLNTEPLNVKALLRRSEALEALEKYNDALKDINSLLNISDTIGCENATRCRSTQMRLRQEIEYQIQLQKMRAETKELVSTSNLKNQKTSKRKKISAAARREFEETRVITCASRSAKHETTLIWFSSFSDFEDVQREVSSLEKFVCNDNPELKLVVIASPTQRVLALDPEYNTWFDLSYNDWCSILEGSKNDSLTGYRCKLLEVQIERVANDHARTFVEQEVLAVGSQNVAIAGSDKGAVIALHVALSYLSLRNKREVFGAIIIVNGPSPLLSRVLEKISYLQKTAVWTLRGSHCTLIPTNIHDIFHSSLRHRLSNLSTEIIPTGFDEIITVDYAFVATVVSLTIGAFRYIEMREYRAIFEKRRKEFSLFQASSQHHINGRSNTNQVHSRHCRCVHCNCSGYTQ</sequence>
<dbReference type="InterPro" id="IPR052769">
    <property type="entry name" value="TPR_domain_protein"/>
</dbReference>
<dbReference type="Gene3D" id="3.40.50.1820">
    <property type="entry name" value="alpha/beta hydrolase"/>
    <property type="match status" value="1"/>
</dbReference>
<evidence type="ECO:0000256" key="1">
    <source>
        <dbReference type="SAM" id="Phobius"/>
    </source>
</evidence>
<dbReference type="EMBL" id="HBIJ01010656">
    <property type="protein sequence ID" value="CAE0366575.1"/>
    <property type="molecule type" value="Transcribed_RNA"/>
</dbReference>
<dbReference type="PANTHER" id="PTHR46014:SF1">
    <property type="entry name" value="TETRATRICOPEPTIDE REPEAT PROTEIN 1"/>
    <property type="match status" value="1"/>
</dbReference>
<gene>
    <name evidence="2" type="ORF">ALAG00032_LOCUS7322</name>
</gene>
<accession>A0A7S3JY43</accession>
<dbReference type="InterPro" id="IPR029058">
    <property type="entry name" value="AB_hydrolase_fold"/>
</dbReference>
<protein>
    <submittedName>
        <fullName evidence="2">Uncharacterized protein</fullName>
    </submittedName>
</protein>
<keyword evidence="1" id="KW-1133">Transmembrane helix</keyword>
<evidence type="ECO:0000313" key="2">
    <source>
        <dbReference type="EMBL" id="CAE0366575.1"/>
    </source>
</evidence>
<dbReference type="InterPro" id="IPR011990">
    <property type="entry name" value="TPR-like_helical_dom_sf"/>
</dbReference>
<dbReference type="AlphaFoldDB" id="A0A7S3JY43"/>
<keyword evidence="1" id="KW-0812">Transmembrane</keyword>
<feature type="transmembrane region" description="Helical" evidence="1">
    <location>
        <begin position="772"/>
        <end position="789"/>
    </location>
</feature>
<dbReference type="Gene3D" id="1.25.40.10">
    <property type="entry name" value="Tetratricopeptide repeat domain"/>
    <property type="match status" value="1"/>
</dbReference>
<proteinExistence type="predicted"/>